<feature type="domain" description="DUF1707" evidence="2">
    <location>
        <begin position="36"/>
        <end position="88"/>
    </location>
</feature>
<dbReference type="InterPro" id="IPR024425">
    <property type="entry name" value="LiaF-like_C"/>
</dbReference>
<sequence>MDNSSSSASEPERLPEANPRNEPVPRPFAEPAEGDLRASDADRERVAAALRDAYAEGRLDAEEHSQRLDAAYAAKTLGELVPLTRDLPAHDRVQPQSVAAPASAQEPAPVSGSNEIVAIFGGSVRKGRFRAGRFMRAKAIFGGIEIDLTEAVFDAPELVIEVNAIFGGVEVKVPDHVSLHGGGSGIFGGFEVREEEGTDPNGPVVTVRGKAVFGGVAASRRRGRRQAVEDRGRPRG</sequence>
<evidence type="ECO:0000259" key="3">
    <source>
        <dbReference type="Pfam" id="PF09922"/>
    </source>
</evidence>
<evidence type="ECO:0000256" key="1">
    <source>
        <dbReference type="SAM" id="MobiDB-lite"/>
    </source>
</evidence>
<keyword evidence="5" id="KW-1185">Reference proteome</keyword>
<dbReference type="RefSeq" id="WP_111502057.1">
    <property type="nucleotide sequence ID" value="NZ_QKYN01000070.1"/>
</dbReference>
<accession>A0A2X0IGK6</accession>
<dbReference type="EMBL" id="QKYN01000070">
    <property type="protein sequence ID" value="RAG84164.1"/>
    <property type="molecule type" value="Genomic_DNA"/>
</dbReference>
<feature type="region of interest" description="Disordered" evidence="1">
    <location>
        <begin position="1"/>
        <end position="44"/>
    </location>
</feature>
<evidence type="ECO:0000313" key="4">
    <source>
        <dbReference type="EMBL" id="RAG84164.1"/>
    </source>
</evidence>
<protein>
    <submittedName>
        <fullName evidence="4">Uncharacterized protein</fullName>
    </submittedName>
</protein>
<feature type="domain" description="Cell wall-active antibiotics response LiaF-like C-terminal" evidence="3">
    <location>
        <begin position="135"/>
        <end position="198"/>
    </location>
</feature>
<organism evidence="4 5">
    <name type="scientific">Streptacidiphilus pinicola</name>
    <dbReference type="NCBI Taxonomy" id="2219663"/>
    <lineage>
        <taxon>Bacteria</taxon>
        <taxon>Bacillati</taxon>
        <taxon>Actinomycetota</taxon>
        <taxon>Actinomycetes</taxon>
        <taxon>Kitasatosporales</taxon>
        <taxon>Streptomycetaceae</taxon>
        <taxon>Streptacidiphilus</taxon>
    </lineage>
</organism>
<proteinExistence type="predicted"/>
<dbReference type="Pfam" id="PF09922">
    <property type="entry name" value="LiaF-like_C"/>
    <property type="match status" value="1"/>
</dbReference>
<gene>
    <name evidence="4" type="ORF">DN069_18065</name>
</gene>
<dbReference type="Proteomes" id="UP000248889">
    <property type="component" value="Unassembled WGS sequence"/>
</dbReference>
<dbReference type="InterPro" id="IPR012551">
    <property type="entry name" value="DUF1707_SHOCT-like"/>
</dbReference>
<evidence type="ECO:0000313" key="5">
    <source>
        <dbReference type="Proteomes" id="UP000248889"/>
    </source>
</evidence>
<evidence type="ECO:0000259" key="2">
    <source>
        <dbReference type="Pfam" id="PF08044"/>
    </source>
</evidence>
<dbReference type="PANTHER" id="PTHR40763:SF4">
    <property type="entry name" value="DUF1707 DOMAIN-CONTAINING PROTEIN"/>
    <property type="match status" value="1"/>
</dbReference>
<name>A0A2X0IGK6_9ACTN</name>
<reference evidence="4 5" key="1">
    <citation type="submission" date="2018-06" db="EMBL/GenBank/DDBJ databases">
        <title>Streptacidiphilus pinicola sp. nov., isolated from pine grove soil.</title>
        <authorList>
            <person name="Roh S.G."/>
            <person name="Park S."/>
            <person name="Kim M.-K."/>
            <person name="Yun B.-R."/>
            <person name="Park J."/>
            <person name="Kim M.J."/>
            <person name="Kim Y.S."/>
            <person name="Kim S.B."/>
        </authorList>
    </citation>
    <scope>NUCLEOTIDE SEQUENCE [LARGE SCALE GENOMIC DNA]</scope>
    <source>
        <strain evidence="4 5">MMS16-CNU450</strain>
    </source>
</reference>
<dbReference type="OrthoDB" id="4772576at2"/>
<dbReference type="Pfam" id="PF08044">
    <property type="entry name" value="DUF1707"/>
    <property type="match status" value="1"/>
</dbReference>
<dbReference type="AlphaFoldDB" id="A0A2X0IGK6"/>
<feature type="compositionally biased region" description="Basic and acidic residues" evidence="1">
    <location>
        <begin position="226"/>
        <end position="236"/>
    </location>
</feature>
<feature type="region of interest" description="Disordered" evidence="1">
    <location>
        <begin position="216"/>
        <end position="236"/>
    </location>
</feature>
<comment type="caution">
    <text evidence="4">The sequence shown here is derived from an EMBL/GenBank/DDBJ whole genome shotgun (WGS) entry which is preliminary data.</text>
</comment>
<feature type="compositionally biased region" description="Basic and acidic residues" evidence="1">
    <location>
        <begin position="34"/>
        <end position="44"/>
    </location>
</feature>
<dbReference type="PANTHER" id="PTHR40763">
    <property type="entry name" value="MEMBRANE PROTEIN-RELATED"/>
    <property type="match status" value="1"/>
</dbReference>